<evidence type="ECO:0000313" key="2">
    <source>
        <dbReference type="Proteomes" id="UP000827872"/>
    </source>
</evidence>
<gene>
    <name evidence="1" type="ORF">K3G42_002500</name>
</gene>
<reference evidence="1" key="1">
    <citation type="submission" date="2021-08" db="EMBL/GenBank/DDBJ databases">
        <title>The first chromosome-level gecko genome reveals the dynamic sex chromosomes of Neotropical dwarf geckos (Sphaerodactylidae: Sphaerodactylus).</title>
        <authorList>
            <person name="Pinto B.J."/>
            <person name="Keating S.E."/>
            <person name="Gamble T."/>
        </authorList>
    </citation>
    <scope>NUCLEOTIDE SEQUENCE</scope>
    <source>
        <strain evidence="1">TG3544</strain>
    </source>
</reference>
<comment type="caution">
    <text evidence="1">The sequence shown here is derived from an EMBL/GenBank/DDBJ whole genome shotgun (WGS) entry which is preliminary data.</text>
</comment>
<name>A0ACB8FX45_9SAUR</name>
<sequence length="410" mass="46099">MGGVAAAVGTSDRPLAWSLQPPLGKTERLSAYSGPVLDTDDGLGGWSGRGRWDKREEPPEMHLNQRSLTPLVEKHHEQLAHDFPGLLPDAVFWIGQIDCRLHHQVAQCVFLQDLKGMSQRGLSCKSPNSIGTRNPLDCPLPDPAPRTKRVILAGRGECPRVRLPSIWKESSGRNETQRTEGQSLALRHWESSRGKREEWPNRELAFLRAVRGVCEACKSRGLRTLPFSKEAVGEEILELQEQAEKGLQQMLEQLLREDQSAGHVVGLLEIQNSTALQNLMVQLAVSLVDPNTGIQAQARETLGRLQRRLLFQWGLRKKINRPCWEANPGQPWKEGYLHLLQVGEVFWGRLTQTQKEAFLGAAWGNVSQLAQDWVREGSLILLYSLLGRAHKLLEEEEEEEDLRMSLSALL</sequence>
<dbReference type="Proteomes" id="UP000827872">
    <property type="component" value="Linkage Group LG13"/>
</dbReference>
<keyword evidence="2" id="KW-1185">Reference proteome</keyword>
<dbReference type="EMBL" id="CM037626">
    <property type="protein sequence ID" value="KAH8011590.1"/>
    <property type="molecule type" value="Genomic_DNA"/>
</dbReference>
<accession>A0ACB8FX45</accession>
<organism evidence="1 2">
    <name type="scientific">Sphaerodactylus townsendi</name>
    <dbReference type="NCBI Taxonomy" id="933632"/>
    <lineage>
        <taxon>Eukaryota</taxon>
        <taxon>Metazoa</taxon>
        <taxon>Chordata</taxon>
        <taxon>Craniata</taxon>
        <taxon>Vertebrata</taxon>
        <taxon>Euteleostomi</taxon>
        <taxon>Lepidosauria</taxon>
        <taxon>Squamata</taxon>
        <taxon>Bifurcata</taxon>
        <taxon>Gekkota</taxon>
        <taxon>Sphaerodactylidae</taxon>
        <taxon>Sphaerodactylus</taxon>
    </lineage>
</organism>
<proteinExistence type="predicted"/>
<protein>
    <submittedName>
        <fullName evidence="1">Uncharacterized protein</fullName>
    </submittedName>
</protein>
<evidence type="ECO:0000313" key="1">
    <source>
        <dbReference type="EMBL" id="KAH8011590.1"/>
    </source>
</evidence>